<reference evidence="2 3" key="1">
    <citation type="submission" date="2019-06" db="EMBL/GenBank/DDBJ databases">
        <title>Genomic Encyclopedia of Archaeal and Bacterial Type Strains, Phase II (KMG-II): from individual species to whole genera.</title>
        <authorList>
            <person name="Goeker M."/>
        </authorList>
    </citation>
    <scope>NUCLEOTIDE SEQUENCE [LARGE SCALE GENOMIC DNA]</scope>
    <source>
        <strain evidence="2 3">DSM 24789</strain>
    </source>
</reference>
<dbReference type="Proteomes" id="UP000320773">
    <property type="component" value="Unassembled WGS sequence"/>
</dbReference>
<feature type="transmembrane region" description="Helical" evidence="1">
    <location>
        <begin position="234"/>
        <end position="255"/>
    </location>
</feature>
<organism evidence="2 3">
    <name type="scientific">Flavobacterium branchiophilum</name>
    <dbReference type="NCBI Taxonomy" id="55197"/>
    <lineage>
        <taxon>Bacteria</taxon>
        <taxon>Pseudomonadati</taxon>
        <taxon>Bacteroidota</taxon>
        <taxon>Flavobacteriia</taxon>
        <taxon>Flavobacteriales</taxon>
        <taxon>Flavobacteriaceae</taxon>
        <taxon>Flavobacterium</taxon>
    </lineage>
</organism>
<dbReference type="AlphaFoldDB" id="A0A543G4X4"/>
<proteinExistence type="predicted"/>
<feature type="transmembrane region" description="Helical" evidence="1">
    <location>
        <begin position="329"/>
        <end position="357"/>
    </location>
</feature>
<feature type="transmembrane region" description="Helical" evidence="1">
    <location>
        <begin position="132"/>
        <end position="150"/>
    </location>
</feature>
<keyword evidence="1" id="KW-1133">Transmembrane helix</keyword>
<feature type="transmembrane region" description="Helical" evidence="1">
    <location>
        <begin position="203"/>
        <end position="222"/>
    </location>
</feature>
<dbReference type="EMBL" id="VFPJ01000001">
    <property type="protein sequence ID" value="TQM41095.1"/>
    <property type="molecule type" value="Genomic_DNA"/>
</dbReference>
<evidence type="ECO:0000313" key="2">
    <source>
        <dbReference type="EMBL" id="TQM41095.1"/>
    </source>
</evidence>
<comment type="caution">
    <text evidence="2">The sequence shown here is derived from an EMBL/GenBank/DDBJ whole genome shotgun (WGS) entry which is preliminary data.</text>
</comment>
<feature type="transmembrane region" description="Helical" evidence="1">
    <location>
        <begin position="170"/>
        <end position="191"/>
    </location>
</feature>
<evidence type="ECO:0000256" key="1">
    <source>
        <dbReference type="SAM" id="Phobius"/>
    </source>
</evidence>
<sequence>MLNPRISIVSNENELIILKINGSDNFIKLSSIEFEIIQEYSKDNNSSRVIHYFENKVHIEYEQFNKLIELAKNNNILISENYTKLKDKSFSFLGVTFDLILKRNSKLFEIVNIDFTNTYFEQLFEKKTFQKIILIISSIIFLYIIGDLLLTPLNFRENYLDTIYHFPYPFSTLFFFIYFASFISTSIHEFGHYFIYKINNGKVSIFGIGLMFFFLPALYNKVFIKLIKVKSARMMVYFGGILFDILQFIFLIFFTKHFHSSSPVLSFFCYSVMISITIRSIFNFNIFLPGTDGYYIFTDAINKPNLFDICKQKTKEICKTNFRMKDTFYLIFTLLSYLSIVFSWFVMFFPILMYIYYATFFK</sequence>
<protein>
    <recommendedName>
        <fullName evidence="4">Peptidase M50</fullName>
    </recommendedName>
</protein>
<evidence type="ECO:0008006" key="4">
    <source>
        <dbReference type="Google" id="ProtNLM"/>
    </source>
</evidence>
<accession>A0A543G4X4</accession>
<dbReference type="RefSeq" id="WP_089081244.1">
    <property type="nucleotide sequence ID" value="NZ_VFPJ01000001.1"/>
</dbReference>
<gene>
    <name evidence="2" type="ORF">BC670_2028</name>
</gene>
<name>A0A543G4X4_9FLAO</name>
<evidence type="ECO:0000313" key="3">
    <source>
        <dbReference type="Proteomes" id="UP000320773"/>
    </source>
</evidence>
<keyword evidence="1" id="KW-0812">Transmembrane</keyword>
<keyword evidence="1" id="KW-0472">Membrane</keyword>
<feature type="transmembrane region" description="Helical" evidence="1">
    <location>
        <begin position="267"/>
        <end position="288"/>
    </location>
</feature>